<reference evidence="1" key="2">
    <citation type="journal article" date="2015" name="Data Brief">
        <title>Shoot transcriptome of the giant reed, Arundo donax.</title>
        <authorList>
            <person name="Barrero R.A."/>
            <person name="Guerrero F.D."/>
            <person name="Moolhuijzen P."/>
            <person name="Goolsby J.A."/>
            <person name="Tidwell J."/>
            <person name="Bellgard S.E."/>
            <person name="Bellgard M.I."/>
        </authorList>
    </citation>
    <scope>NUCLEOTIDE SEQUENCE</scope>
    <source>
        <tissue evidence="1">Shoot tissue taken approximately 20 cm above the soil surface</tissue>
    </source>
</reference>
<reference evidence="1" key="1">
    <citation type="submission" date="2014-09" db="EMBL/GenBank/DDBJ databases">
        <authorList>
            <person name="Magalhaes I.L.F."/>
            <person name="Oliveira U."/>
            <person name="Santos F.R."/>
            <person name="Vidigal T.H.D.A."/>
            <person name="Brescovit A.D."/>
            <person name="Santos A.J."/>
        </authorList>
    </citation>
    <scope>NUCLEOTIDE SEQUENCE</scope>
    <source>
        <tissue evidence="1">Shoot tissue taken approximately 20 cm above the soil surface</tissue>
    </source>
</reference>
<proteinExistence type="predicted"/>
<sequence length="9" mass="1040">MKARLLPIV</sequence>
<name>A0A0A9C9N6_ARUDO</name>
<accession>A0A0A9C9N6</accession>
<dbReference type="EMBL" id="GBRH01224871">
    <property type="protein sequence ID" value="JAD73024.1"/>
    <property type="molecule type" value="Transcribed_RNA"/>
</dbReference>
<organism evidence="1">
    <name type="scientific">Arundo donax</name>
    <name type="common">Giant reed</name>
    <name type="synonym">Donax arundinaceus</name>
    <dbReference type="NCBI Taxonomy" id="35708"/>
    <lineage>
        <taxon>Eukaryota</taxon>
        <taxon>Viridiplantae</taxon>
        <taxon>Streptophyta</taxon>
        <taxon>Embryophyta</taxon>
        <taxon>Tracheophyta</taxon>
        <taxon>Spermatophyta</taxon>
        <taxon>Magnoliopsida</taxon>
        <taxon>Liliopsida</taxon>
        <taxon>Poales</taxon>
        <taxon>Poaceae</taxon>
        <taxon>PACMAD clade</taxon>
        <taxon>Arundinoideae</taxon>
        <taxon>Arundineae</taxon>
        <taxon>Arundo</taxon>
    </lineage>
</organism>
<protein>
    <submittedName>
        <fullName evidence="1">Uncharacterized protein</fullName>
    </submittedName>
</protein>
<evidence type="ECO:0000313" key="1">
    <source>
        <dbReference type="EMBL" id="JAD73024.1"/>
    </source>
</evidence>